<gene>
    <name evidence="1" type="ORF">EKX77_21105</name>
</gene>
<reference evidence="1" key="1">
    <citation type="submission" date="2018-12" db="EMBL/GenBank/DDBJ databases">
        <authorList>
            <consortium name="PulseNet: The National Subtyping Network for Foodborne Disease Surveillance"/>
            <person name="Tarr C.L."/>
            <person name="Trees E."/>
            <person name="Katz L.S."/>
            <person name="Carleton-Romer H.A."/>
            <person name="Stroika S."/>
            <person name="Kucerova Z."/>
            <person name="Roache K.F."/>
            <person name="Sabol A.L."/>
            <person name="Besser J."/>
            <person name="Gerner-Smidt P."/>
        </authorList>
    </citation>
    <scope>NUCLEOTIDE SEQUENCE</scope>
    <source>
        <strain evidence="1">PNUSAS062970</strain>
    </source>
</reference>
<dbReference type="AlphaFoldDB" id="A0A5T3VB47"/>
<proteinExistence type="predicted"/>
<feature type="non-terminal residue" evidence="1">
    <location>
        <position position="1"/>
    </location>
</feature>
<accession>A0A5T3VB47</accession>
<dbReference type="EMBL" id="AACZAR010000160">
    <property type="protein sequence ID" value="EAN9165806.1"/>
    <property type="molecule type" value="Genomic_DNA"/>
</dbReference>
<organism evidence="1">
    <name type="scientific">Salmonella enterica</name>
    <name type="common">Salmonella choleraesuis</name>
    <dbReference type="NCBI Taxonomy" id="28901"/>
    <lineage>
        <taxon>Bacteria</taxon>
        <taxon>Pseudomonadati</taxon>
        <taxon>Pseudomonadota</taxon>
        <taxon>Gammaproteobacteria</taxon>
        <taxon>Enterobacterales</taxon>
        <taxon>Enterobacteriaceae</taxon>
        <taxon>Salmonella</taxon>
    </lineage>
</organism>
<sequence>LTHSFERLRVTGFDIVSNPYIKHEVIFMFHTTNPVSKLSKSQQYRATYNLPVLFKAPPL</sequence>
<name>A0A5T3VB47_SALER</name>
<protein>
    <submittedName>
        <fullName evidence="1">Uncharacterized protein</fullName>
    </submittedName>
</protein>
<evidence type="ECO:0000313" key="1">
    <source>
        <dbReference type="EMBL" id="EAN9165806.1"/>
    </source>
</evidence>
<comment type="caution">
    <text evidence="1">The sequence shown here is derived from an EMBL/GenBank/DDBJ whole genome shotgun (WGS) entry which is preliminary data.</text>
</comment>